<dbReference type="Proteomes" id="UP000763088">
    <property type="component" value="Unassembled WGS sequence"/>
</dbReference>
<evidence type="ECO:0000313" key="1">
    <source>
        <dbReference type="EMBL" id="MBE6264883.1"/>
    </source>
</evidence>
<dbReference type="AlphaFoldDB" id="A0A928BP96"/>
<gene>
    <name evidence="1" type="ORF">E7102_00210</name>
</gene>
<accession>A0A928BP96</accession>
<dbReference type="EMBL" id="SUYD01000001">
    <property type="protein sequence ID" value="MBE6264883.1"/>
    <property type="molecule type" value="Genomic_DNA"/>
</dbReference>
<name>A0A928BP96_XYLRU</name>
<dbReference type="Gene3D" id="3.40.50.2000">
    <property type="entry name" value="Glycogen Phosphorylase B"/>
    <property type="match status" value="2"/>
</dbReference>
<organism evidence="1 2">
    <name type="scientific">Xylanibacter ruminicola</name>
    <name type="common">Prevotella ruminicola</name>
    <dbReference type="NCBI Taxonomy" id="839"/>
    <lineage>
        <taxon>Bacteria</taxon>
        <taxon>Pseudomonadati</taxon>
        <taxon>Bacteroidota</taxon>
        <taxon>Bacteroidia</taxon>
        <taxon>Bacteroidales</taxon>
        <taxon>Prevotellaceae</taxon>
        <taxon>Xylanibacter</taxon>
    </lineage>
</organism>
<evidence type="ECO:0000313" key="2">
    <source>
        <dbReference type="Proteomes" id="UP000763088"/>
    </source>
</evidence>
<reference evidence="1" key="1">
    <citation type="submission" date="2019-04" db="EMBL/GenBank/DDBJ databases">
        <title>Evolution of Biomass-Degrading Anaerobic Consortia Revealed by Metagenomics.</title>
        <authorList>
            <person name="Peng X."/>
        </authorList>
    </citation>
    <scope>NUCLEOTIDE SEQUENCE</scope>
    <source>
        <strain evidence="1">SIG141</strain>
    </source>
</reference>
<sequence length="372" mass="43141">MTKVLFLIFHGFDPNNGISKKISYQVNALKQCGNEVHLCYMDEEGTKKRIIDGKIIADYGCGFLSKILKRIDFSAISRYVKNNHIDIVYIRSNHNANPFTIRMVKQMKKYGAKVVMEIPTYPYDSEYEAQGISNQIFQDKLFRNNLAKQLDAIVTFSDYEQIFGQRTIRISNGIDFDSVKMKTTINDTSKELNLIGVAEIHRWHGFDRLIRGLADYYSKPKNYIVRFHVVGYFFSAEIETEFKKIVIDNHMEDYVILYGKKHGEELDDLFDKCDFGIGSLGRHRVGIDIIKTLKNREYAARGIPFTYSETDSDFDTKPYVLKVPADESPANIQDIIDFYKKNSMNPQQIRESIKELSWKHQMGHVIEEVLSQ</sequence>
<dbReference type="SUPFAM" id="SSF53756">
    <property type="entry name" value="UDP-Glycosyltransferase/glycogen phosphorylase"/>
    <property type="match status" value="1"/>
</dbReference>
<proteinExistence type="predicted"/>
<comment type="caution">
    <text evidence="1">The sequence shown here is derived from an EMBL/GenBank/DDBJ whole genome shotgun (WGS) entry which is preliminary data.</text>
</comment>
<protein>
    <submittedName>
        <fullName evidence="1">Glycosyltransferase family 4 protein</fullName>
    </submittedName>
</protein>